<dbReference type="CDD" id="cd00067">
    <property type="entry name" value="GAL4"/>
    <property type="match status" value="1"/>
</dbReference>
<feature type="region of interest" description="Disordered" evidence="7">
    <location>
        <begin position="101"/>
        <end position="139"/>
    </location>
</feature>
<dbReference type="Pfam" id="PF00172">
    <property type="entry name" value="Zn_clus"/>
    <property type="match status" value="1"/>
</dbReference>
<dbReference type="Gene3D" id="4.10.240.10">
    <property type="entry name" value="Zn(2)-C6 fungal-type DNA-binding domain"/>
    <property type="match status" value="1"/>
</dbReference>
<dbReference type="OrthoDB" id="103819at2759"/>
<evidence type="ECO:0000256" key="1">
    <source>
        <dbReference type="ARBA" id="ARBA00004123"/>
    </source>
</evidence>
<comment type="caution">
    <text evidence="9">The sequence shown here is derived from an EMBL/GenBank/DDBJ whole genome shotgun (WGS) entry which is preliminary data.</text>
</comment>
<dbReference type="Proteomes" id="UP000256690">
    <property type="component" value="Unassembled WGS sequence"/>
</dbReference>
<dbReference type="InterPro" id="IPR001138">
    <property type="entry name" value="Zn2Cys6_DnaBD"/>
</dbReference>
<keyword evidence="10" id="KW-1185">Reference proteome</keyword>
<keyword evidence="2" id="KW-0479">Metal-binding</keyword>
<evidence type="ECO:0000256" key="2">
    <source>
        <dbReference type="ARBA" id="ARBA00022723"/>
    </source>
</evidence>
<keyword evidence="6" id="KW-0539">Nucleus</keyword>
<dbReference type="PROSITE" id="PS00463">
    <property type="entry name" value="ZN2_CY6_FUNGAL_1"/>
    <property type="match status" value="1"/>
</dbReference>
<reference evidence="9 10" key="1">
    <citation type="journal article" date="2018" name="IMA Fungus">
        <title>IMA Genome-F 9: Draft genome sequence of Annulohypoxylon stygium, Aspergillus mulundensis, Berkeleyomyces basicola (syn. Thielaviopsis basicola), Ceratocystis smalleyi, two Cercospora beticola strains, Coleophoma cylindrospora, Fusarium fracticaudum, Phialophora cf. hyalina, and Morchella septimelata.</title>
        <authorList>
            <person name="Wingfield B.D."/>
            <person name="Bills G.F."/>
            <person name="Dong Y."/>
            <person name="Huang W."/>
            <person name="Nel W.J."/>
            <person name="Swalarsk-Parry B.S."/>
            <person name="Vaghefi N."/>
            <person name="Wilken P.M."/>
            <person name="An Z."/>
            <person name="de Beer Z.W."/>
            <person name="De Vos L."/>
            <person name="Chen L."/>
            <person name="Duong T.A."/>
            <person name="Gao Y."/>
            <person name="Hammerbacher A."/>
            <person name="Kikkert J.R."/>
            <person name="Li Y."/>
            <person name="Li H."/>
            <person name="Li K."/>
            <person name="Li Q."/>
            <person name="Liu X."/>
            <person name="Ma X."/>
            <person name="Naidoo K."/>
            <person name="Pethybridge S.J."/>
            <person name="Sun J."/>
            <person name="Steenkamp E.T."/>
            <person name="van der Nest M.A."/>
            <person name="van Wyk S."/>
            <person name="Wingfield M.J."/>
            <person name="Xiong C."/>
            <person name="Yue Q."/>
            <person name="Zhang X."/>
        </authorList>
    </citation>
    <scope>NUCLEOTIDE SEQUENCE [LARGE SCALE GENOMIC DNA]</scope>
    <source>
        <strain evidence="9 10">DSM 5745</strain>
    </source>
</reference>
<dbReference type="RefSeq" id="XP_026602146.1">
    <property type="nucleotide sequence ID" value="XM_026749056.1"/>
</dbReference>
<feature type="domain" description="Zn(2)-C6 fungal-type" evidence="8">
    <location>
        <begin position="28"/>
        <end position="57"/>
    </location>
</feature>
<evidence type="ECO:0000259" key="8">
    <source>
        <dbReference type="PROSITE" id="PS50048"/>
    </source>
</evidence>
<dbReference type="SMART" id="SM00066">
    <property type="entry name" value="GAL4"/>
    <property type="match status" value="1"/>
</dbReference>
<keyword evidence="4" id="KW-0238">DNA-binding</keyword>
<feature type="compositionally biased region" description="Low complexity" evidence="7">
    <location>
        <begin position="110"/>
        <end position="122"/>
    </location>
</feature>
<dbReference type="AlphaFoldDB" id="A0A3D8RKA9"/>
<dbReference type="GO" id="GO:0003677">
    <property type="term" value="F:DNA binding"/>
    <property type="evidence" value="ECO:0007669"/>
    <property type="project" value="UniProtKB-KW"/>
</dbReference>
<dbReference type="GO" id="GO:0000981">
    <property type="term" value="F:DNA-binding transcription factor activity, RNA polymerase II-specific"/>
    <property type="evidence" value="ECO:0007669"/>
    <property type="project" value="InterPro"/>
</dbReference>
<evidence type="ECO:0000256" key="5">
    <source>
        <dbReference type="ARBA" id="ARBA00023163"/>
    </source>
</evidence>
<keyword evidence="3" id="KW-0805">Transcription regulation</keyword>
<accession>A0A3D8RKA9</accession>
<evidence type="ECO:0000256" key="3">
    <source>
        <dbReference type="ARBA" id="ARBA00023015"/>
    </source>
</evidence>
<dbReference type="GO" id="GO:0008270">
    <property type="term" value="F:zinc ion binding"/>
    <property type="evidence" value="ECO:0007669"/>
    <property type="project" value="InterPro"/>
</dbReference>
<keyword evidence="5" id="KW-0804">Transcription</keyword>
<sequence length="238" mass="26521">MEDAHTLGGSDVPKDVSSTTPNTLMMRACDACRTRKIRCDRQYPCSHCEQKNIDCTYAEIQAKEKRTRIHFTPIYERKIDLIERRLDGIIEMLHDLKVSRPSTERSWARSTQTPSTESQSTPAVSSHEPQADSAGGPLVAGDSLLTAHSAFANEFLQSFLSTDSVQNCSLELRQTLDALAHTVATLKKQTTSSDIIDPHLTPAPRLRLQGFELPPIEKAVALIPLAKCEYQFDCNEHV</sequence>
<dbReference type="PANTHER" id="PTHR47338:SF5">
    <property type="entry name" value="ZN(II)2CYS6 TRANSCRIPTION FACTOR (EUROFUNG)"/>
    <property type="match status" value="1"/>
</dbReference>
<organism evidence="9 10">
    <name type="scientific">Aspergillus mulundensis</name>
    <dbReference type="NCBI Taxonomy" id="1810919"/>
    <lineage>
        <taxon>Eukaryota</taxon>
        <taxon>Fungi</taxon>
        <taxon>Dikarya</taxon>
        <taxon>Ascomycota</taxon>
        <taxon>Pezizomycotina</taxon>
        <taxon>Eurotiomycetes</taxon>
        <taxon>Eurotiomycetidae</taxon>
        <taxon>Eurotiales</taxon>
        <taxon>Aspergillaceae</taxon>
        <taxon>Aspergillus</taxon>
        <taxon>Aspergillus subgen. Nidulantes</taxon>
    </lineage>
</organism>
<dbReference type="GeneID" id="38117410"/>
<dbReference type="PANTHER" id="PTHR47338">
    <property type="entry name" value="ZN(II)2CYS6 TRANSCRIPTION FACTOR (EUROFUNG)-RELATED"/>
    <property type="match status" value="1"/>
</dbReference>
<gene>
    <name evidence="9" type="ORF">DSM5745_07040</name>
</gene>
<dbReference type="STRING" id="1810919.A0A3D8RKA9"/>
<evidence type="ECO:0000256" key="6">
    <source>
        <dbReference type="ARBA" id="ARBA00023242"/>
    </source>
</evidence>
<dbReference type="SUPFAM" id="SSF57701">
    <property type="entry name" value="Zn2/Cys6 DNA-binding domain"/>
    <property type="match status" value="1"/>
</dbReference>
<protein>
    <recommendedName>
        <fullName evidence="8">Zn(2)-C6 fungal-type domain-containing protein</fullName>
    </recommendedName>
</protein>
<name>A0A3D8RKA9_9EURO</name>
<dbReference type="GO" id="GO:0005634">
    <property type="term" value="C:nucleus"/>
    <property type="evidence" value="ECO:0007669"/>
    <property type="project" value="UniProtKB-SubCell"/>
</dbReference>
<dbReference type="InterPro" id="IPR036864">
    <property type="entry name" value="Zn2-C6_fun-type_DNA-bd_sf"/>
</dbReference>
<dbReference type="PROSITE" id="PS50048">
    <property type="entry name" value="ZN2_CY6_FUNGAL_2"/>
    <property type="match status" value="1"/>
</dbReference>
<dbReference type="EMBL" id="PVWQ01000008">
    <property type="protein sequence ID" value="RDW74378.1"/>
    <property type="molecule type" value="Genomic_DNA"/>
</dbReference>
<proteinExistence type="predicted"/>
<evidence type="ECO:0000256" key="4">
    <source>
        <dbReference type="ARBA" id="ARBA00023125"/>
    </source>
</evidence>
<evidence type="ECO:0000313" key="9">
    <source>
        <dbReference type="EMBL" id="RDW74378.1"/>
    </source>
</evidence>
<comment type="subcellular location">
    <subcellularLocation>
        <location evidence="1">Nucleus</location>
    </subcellularLocation>
</comment>
<dbReference type="InterPro" id="IPR050815">
    <property type="entry name" value="TF_fung"/>
</dbReference>
<evidence type="ECO:0000256" key="7">
    <source>
        <dbReference type="SAM" id="MobiDB-lite"/>
    </source>
</evidence>
<evidence type="ECO:0000313" key="10">
    <source>
        <dbReference type="Proteomes" id="UP000256690"/>
    </source>
</evidence>